<evidence type="ECO:0000313" key="1">
    <source>
        <dbReference type="EMBL" id="AGB40667.1"/>
    </source>
</evidence>
<sequence length="134" mass="15064">MGKNKDKWLDPNKVSGRHVDRYCKICGSKATQVRILKYENICEDCVKELKQKKGGKYACKGCGKVAPQQVQDNNGYCKDCICRACGKPDPKFVQKHGFCEKCFEIMGTNCRNCGKEAQAQVKRNDGLCDDCADR</sequence>
<protein>
    <submittedName>
        <fullName evidence="1">Uncharacterized protein</fullName>
    </submittedName>
</protein>
<dbReference type="Proteomes" id="UP000010880">
    <property type="component" value="Chromosome"/>
</dbReference>
<dbReference type="EMBL" id="CP003359">
    <property type="protein sequence ID" value="AGB40667.1"/>
    <property type="molecule type" value="Genomic_DNA"/>
</dbReference>
<proteinExistence type="predicted"/>
<keyword evidence="2" id="KW-1185">Reference proteome</keyword>
<dbReference type="AlphaFoldDB" id="L0K5W0"/>
<evidence type="ECO:0000313" key="2">
    <source>
        <dbReference type="Proteomes" id="UP000010880"/>
    </source>
</evidence>
<dbReference type="STRING" id="748449.Halha_0694"/>
<dbReference type="RefSeq" id="WP_015326393.1">
    <property type="nucleotide sequence ID" value="NC_019978.1"/>
</dbReference>
<gene>
    <name evidence="1" type="ordered locus">Halha_0694</name>
</gene>
<organism evidence="1 2">
    <name type="scientific">Halobacteroides halobius (strain ATCC 35273 / DSM 5150 / MD-1)</name>
    <dbReference type="NCBI Taxonomy" id="748449"/>
    <lineage>
        <taxon>Bacteria</taxon>
        <taxon>Bacillati</taxon>
        <taxon>Bacillota</taxon>
        <taxon>Clostridia</taxon>
        <taxon>Halanaerobiales</taxon>
        <taxon>Halobacteroidaceae</taxon>
        <taxon>Halobacteroides</taxon>
    </lineage>
</organism>
<reference evidence="2" key="1">
    <citation type="submission" date="2012-02" db="EMBL/GenBank/DDBJ databases">
        <title>The complete genome of Halobacteroides halobius DSM 5150.</title>
        <authorList>
            <person name="Lucas S."/>
            <person name="Copeland A."/>
            <person name="Lapidus A."/>
            <person name="Glavina del Rio T."/>
            <person name="Dalin E."/>
            <person name="Tice H."/>
            <person name="Bruce D."/>
            <person name="Goodwin L."/>
            <person name="Pitluck S."/>
            <person name="Peters L."/>
            <person name="Mikhailova N."/>
            <person name="Gu W."/>
            <person name="Kyrpides N."/>
            <person name="Mavromatis K."/>
            <person name="Ivanova N."/>
            <person name="Brettin T."/>
            <person name="Detter J.C."/>
            <person name="Han C."/>
            <person name="Larimer F."/>
            <person name="Land M."/>
            <person name="Hauser L."/>
            <person name="Markowitz V."/>
            <person name="Cheng J.-F."/>
            <person name="Hugenholtz P."/>
            <person name="Woyke T."/>
            <person name="Wu D."/>
            <person name="Tindall B."/>
            <person name="Pomrenke H."/>
            <person name="Brambilla E."/>
            <person name="Klenk H.-P."/>
            <person name="Eisen J.A."/>
        </authorList>
    </citation>
    <scope>NUCLEOTIDE SEQUENCE [LARGE SCALE GENOMIC DNA]</scope>
    <source>
        <strain evidence="2">ATCC 35273 / DSM 5150 / MD-1</strain>
    </source>
</reference>
<name>L0K5W0_HALHC</name>
<accession>L0K5W0</accession>
<dbReference type="KEGG" id="hhl:Halha_0694"/>
<dbReference type="HOGENOM" id="CLU_1893275_0_0_9"/>